<gene>
    <name evidence="3" type="ORF">SAMN05421823_11097</name>
</gene>
<keyword evidence="4" id="KW-1185">Reference proteome</keyword>
<dbReference type="STRING" id="1075417.SAMN05421823_11097"/>
<feature type="coiled-coil region" evidence="1">
    <location>
        <begin position="62"/>
        <end position="96"/>
    </location>
</feature>
<dbReference type="AlphaFoldDB" id="A0A1G9QAF2"/>
<evidence type="ECO:0000313" key="3">
    <source>
        <dbReference type="EMBL" id="SDM07913.1"/>
    </source>
</evidence>
<keyword evidence="1" id="KW-0175">Coiled coil</keyword>
<sequence length="226" mass="24971">MKKVVLILGLIVMAGNVNDAFAQKSKKSDKKEAKEWAKKQKSMDPLEFKELMEERDKAVSDTEKLRSSVMQLQKQLDQATVENSNLKGQLAESKAKALATPPSTERKAAAQHGVAPVDGLVFKVQIGAFKNKNLSKYFENHPNFGGEQDSDGTQRVTLGQFAEYWEADTFKKYLREMGVKDAWIVAYRNGDRIAMQEALEAAGPAPAAKKAPKPQISTVPDEGSGW</sequence>
<evidence type="ECO:0000256" key="2">
    <source>
        <dbReference type="SAM" id="MobiDB-lite"/>
    </source>
</evidence>
<dbReference type="InterPro" id="IPR036680">
    <property type="entry name" value="SPOR-like_sf"/>
</dbReference>
<dbReference type="EMBL" id="FNFO01000010">
    <property type="protein sequence ID" value="SDM07913.1"/>
    <property type="molecule type" value="Genomic_DNA"/>
</dbReference>
<evidence type="ECO:0008006" key="5">
    <source>
        <dbReference type="Google" id="ProtNLM"/>
    </source>
</evidence>
<evidence type="ECO:0000313" key="4">
    <source>
        <dbReference type="Proteomes" id="UP000198510"/>
    </source>
</evidence>
<evidence type="ECO:0000256" key="1">
    <source>
        <dbReference type="SAM" id="Coils"/>
    </source>
</evidence>
<proteinExistence type="predicted"/>
<reference evidence="3 4" key="1">
    <citation type="submission" date="2016-10" db="EMBL/GenBank/DDBJ databases">
        <authorList>
            <person name="de Groot N.N."/>
        </authorList>
    </citation>
    <scope>NUCLEOTIDE SEQUENCE [LARGE SCALE GENOMIC DNA]</scope>
    <source>
        <strain evidence="3 4">DSM 25186</strain>
    </source>
</reference>
<accession>A0A1G9QAF2</accession>
<feature type="region of interest" description="Disordered" evidence="2">
    <location>
        <begin position="201"/>
        <end position="226"/>
    </location>
</feature>
<dbReference type="Proteomes" id="UP000198510">
    <property type="component" value="Unassembled WGS sequence"/>
</dbReference>
<feature type="region of interest" description="Disordered" evidence="2">
    <location>
        <begin position="22"/>
        <end position="41"/>
    </location>
</feature>
<organism evidence="3 4">
    <name type="scientific">Catalinimonas alkaloidigena</name>
    <dbReference type="NCBI Taxonomy" id="1075417"/>
    <lineage>
        <taxon>Bacteria</taxon>
        <taxon>Pseudomonadati</taxon>
        <taxon>Bacteroidota</taxon>
        <taxon>Cytophagia</taxon>
        <taxon>Cytophagales</taxon>
        <taxon>Catalimonadaceae</taxon>
        <taxon>Catalinimonas</taxon>
    </lineage>
</organism>
<feature type="compositionally biased region" description="Basic and acidic residues" evidence="2">
    <location>
        <begin position="29"/>
        <end position="41"/>
    </location>
</feature>
<dbReference type="RefSeq" id="WP_176956156.1">
    <property type="nucleotide sequence ID" value="NZ_FNFO01000010.1"/>
</dbReference>
<dbReference type="GO" id="GO:0042834">
    <property type="term" value="F:peptidoglycan binding"/>
    <property type="evidence" value="ECO:0007669"/>
    <property type="project" value="InterPro"/>
</dbReference>
<protein>
    <recommendedName>
        <fullName evidence="5">Ezrin/radixin/moesin family protein</fullName>
    </recommendedName>
</protein>
<dbReference type="SUPFAM" id="SSF110997">
    <property type="entry name" value="Sporulation related repeat"/>
    <property type="match status" value="1"/>
</dbReference>
<name>A0A1G9QAF2_9BACT</name>